<dbReference type="InterPro" id="IPR035901">
    <property type="entry name" value="GIY-YIG_endonuc_sf"/>
</dbReference>
<evidence type="ECO:0000256" key="5">
    <source>
        <dbReference type="ARBA" id="ARBA00023204"/>
    </source>
</evidence>
<dbReference type="Gene3D" id="1.10.150.20">
    <property type="entry name" value="5' to 3' exonuclease, C-terminal subdomain"/>
    <property type="match status" value="1"/>
</dbReference>
<dbReference type="GO" id="GO:0003677">
    <property type="term" value="F:DNA binding"/>
    <property type="evidence" value="ECO:0007669"/>
    <property type="project" value="UniProtKB-UniRule"/>
</dbReference>
<dbReference type="PANTHER" id="PTHR30562">
    <property type="entry name" value="UVRC/OXIDOREDUCTASE"/>
    <property type="match status" value="1"/>
</dbReference>
<dbReference type="Gene3D" id="3.30.420.340">
    <property type="entry name" value="UvrC, RNAse H endonuclease domain"/>
    <property type="match status" value="1"/>
</dbReference>
<dbReference type="GO" id="GO:0009432">
    <property type="term" value="P:SOS response"/>
    <property type="evidence" value="ECO:0007669"/>
    <property type="project" value="UniProtKB-UniRule"/>
</dbReference>
<dbReference type="NCBIfam" id="TIGR00194">
    <property type="entry name" value="uvrC"/>
    <property type="match status" value="1"/>
</dbReference>
<comment type="subunit">
    <text evidence="6">Interacts with UvrB in an incision complex.</text>
</comment>
<proteinExistence type="inferred from homology"/>
<dbReference type="InterPro" id="IPR036876">
    <property type="entry name" value="UVR_dom_sf"/>
</dbReference>
<dbReference type="InterPro" id="IPR047296">
    <property type="entry name" value="GIY-YIG_UvrC_Cho"/>
</dbReference>
<organism evidence="9 10">
    <name type="scientific">Williamsoniiplasma lucivorax</name>
    <dbReference type="NCBI Taxonomy" id="209274"/>
    <lineage>
        <taxon>Bacteria</taxon>
        <taxon>Bacillati</taxon>
        <taxon>Mycoplasmatota</taxon>
        <taxon>Mollicutes</taxon>
        <taxon>Entomoplasmatales</taxon>
        <taxon>Williamsoniiplasma</taxon>
    </lineage>
</organism>
<dbReference type="Proteomes" id="UP000237865">
    <property type="component" value="Unassembled WGS sequence"/>
</dbReference>
<sequence length="589" mass="67915">MIDLQNKVQNLPSQAGCYIYLNKAGDVIYVGKAKNLKKRVSSYFNRVHNIKTTRLVREIVDLNYFIVTNEKEALLLEENLIKKHHPKYNILLNDDKAYPYIVITKEKDPQYKYVRKFDPKYLKSYGPLPQGTSARKILNLLEQSYPLRRCKGGLGKPCFYFLIGQCSGACFQEVYPKYYQEQIKKIVQFFAGNTQTLHQDLINKMHFAASNLQFEQAQRIKDLIKSFAFVVAANSVELNDTKDRDVLSFALNNDQIVITMLFYRAGKLLNKDQIIDQYYEQDLNEILAFYLAQIYQKNMLPNQLIIPDQLDVSDLPSELKKIATYPIHPIEKKLMQIAISNTEEFMRVANLQGQTLTDQAQATIITLGEILGIQDYLHHIEMFDLSNLGDEFVTGACIVYKNGQPDRHSFRKYNIDIAAQDDLHRLQNLLYRRFQKALFEKRALPNLIIIDGGITHVHFAKEVLQSLNLATIPVIGLVKDDHHKTNALIDLQEQVVPLDRKSPLYHFLSGMQIRVDAYAKSGFRKKQNAQFTTQVLLQVVGLGTKKIQELYKVYPTISEMKACSFEELNKVVKNREATNNLLLFLKNNV</sequence>
<comment type="caution">
    <text evidence="9">The sequence shown here is derived from an EMBL/GenBank/DDBJ whole genome shotgun (WGS) entry which is preliminary data.</text>
</comment>
<dbReference type="Pfam" id="PF22920">
    <property type="entry name" value="UvrC_RNaseH"/>
    <property type="match status" value="1"/>
</dbReference>
<reference evidence="9 10" key="1">
    <citation type="submission" date="2017-11" db="EMBL/GenBank/DDBJ databases">
        <title>Genome sequence of Entomoplasma lucivorax PIPN-2 (ATCC 49196).</title>
        <authorList>
            <person name="Lo W.-S."/>
            <person name="Gasparich G.E."/>
            <person name="Kuo C.-H."/>
        </authorList>
    </citation>
    <scope>NUCLEOTIDE SEQUENCE [LARGE SCALE GENOMIC DNA]</scope>
    <source>
        <strain evidence="9 10">PIPN-2</strain>
    </source>
</reference>
<evidence type="ECO:0000256" key="6">
    <source>
        <dbReference type="HAMAP-Rule" id="MF_00203"/>
    </source>
</evidence>
<dbReference type="EMBL" id="PHNE01000001">
    <property type="protein sequence ID" value="PPE05779.1"/>
    <property type="molecule type" value="Genomic_DNA"/>
</dbReference>
<evidence type="ECO:0000256" key="4">
    <source>
        <dbReference type="ARBA" id="ARBA00022881"/>
    </source>
</evidence>
<evidence type="ECO:0000259" key="7">
    <source>
        <dbReference type="PROSITE" id="PS50164"/>
    </source>
</evidence>
<feature type="domain" description="UvrC family homology region profile" evidence="8">
    <location>
        <begin position="246"/>
        <end position="464"/>
    </location>
</feature>
<keyword evidence="10" id="KW-1185">Reference proteome</keyword>
<evidence type="ECO:0000259" key="8">
    <source>
        <dbReference type="PROSITE" id="PS50165"/>
    </source>
</evidence>
<feature type="domain" description="GIY-YIG" evidence="7">
    <location>
        <begin position="13"/>
        <end position="90"/>
    </location>
</feature>
<dbReference type="FunFam" id="3.40.1440.10:FF:000001">
    <property type="entry name" value="UvrABC system protein C"/>
    <property type="match status" value="1"/>
</dbReference>
<dbReference type="CDD" id="cd10434">
    <property type="entry name" value="GIY-YIG_UvrC_Cho"/>
    <property type="match status" value="1"/>
</dbReference>
<dbReference type="GO" id="GO:0009380">
    <property type="term" value="C:excinuclease repair complex"/>
    <property type="evidence" value="ECO:0007669"/>
    <property type="project" value="InterPro"/>
</dbReference>
<keyword evidence="5 6" id="KW-0234">DNA repair</keyword>
<dbReference type="InterPro" id="IPR004791">
    <property type="entry name" value="UvrC"/>
</dbReference>
<dbReference type="PANTHER" id="PTHR30562:SF1">
    <property type="entry name" value="UVRABC SYSTEM PROTEIN C"/>
    <property type="match status" value="1"/>
</dbReference>
<dbReference type="InterPro" id="IPR000305">
    <property type="entry name" value="GIY-YIG_endonuc"/>
</dbReference>
<dbReference type="PROSITE" id="PS50165">
    <property type="entry name" value="UVRC"/>
    <property type="match status" value="1"/>
</dbReference>
<evidence type="ECO:0000256" key="3">
    <source>
        <dbReference type="ARBA" id="ARBA00022769"/>
    </source>
</evidence>
<protein>
    <recommendedName>
        <fullName evidence="6">UvrABC system protein C</fullName>
        <shortName evidence="6">Protein UvrC</shortName>
    </recommendedName>
    <alternativeName>
        <fullName evidence="6">Excinuclease ABC subunit C</fullName>
    </alternativeName>
</protein>
<dbReference type="SUPFAM" id="SSF82771">
    <property type="entry name" value="GIY-YIG endonuclease"/>
    <property type="match status" value="1"/>
</dbReference>
<dbReference type="Pfam" id="PF08459">
    <property type="entry name" value="UvrC_RNaseH_dom"/>
    <property type="match status" value="1"/>
</dbReference>
<keyword evidence="6" id="KW-0742">SOS response</keyword>
<dbReference type="STRING" id="1399797.GCA_000518285_00552"/>
<dbReference type="HAMAP" id="MF_00203">
    <property type="entry name" value="UvrC"/>
    <property type="match status" value="1"/>
</dbReference>
<dbReference type="InterPro" id="IPR038476">
    <property type="entry name" value="UvrC_RNase_H_dom_sf"/>
</dbReference>
<dbReference type="GO" id="GO:0006289">
    <property type="term" value="P:nucleotide-excision repair"/>
    <property type="evidence" value="ECO:0007669"/>
    <property type="project" value="UniProtKB-UniRule"/>
</dbReference>
<dbReference type="GO" id="GO:0005737">
    <property type="term" value="C:cytoplasm"/>
    <property type="evidence" value="ECO:0007669"/>
    <property type="project" value="UniProtKB-SubCell"/>
</dbReference>
<name>A0A2S5REM5_9MOLU</name>
<evidence type="ECO:0000313" key="9">
    <source>
        <dbReference type="EMBL" id="PPE05779.1"/>
    </source>
</evidence>
<keyword evidence="1 6" id="KW-0963">Cytoplasm</keyword>
<evidence type="ECO:0000256" key="1">
    <source>
        <dbReference type="ARBA" id="ARBA00022490"/>
    </source>
</evidence>
<gene>
    <name evidence="6 9" type="primary">uvrC</name>
    <name evidence="9" type="ORF">ELUCI_v1c00670</name>
</gene>
<dbReference type="Pfam" id="PF02151">
    <property type="entry name" value="UVR"/>
    <property type="match status" value="1"/>
</dbReference>
<keyword evidence="2 6" id="KW-0227">DNA damage</keyword>
<evidence type="ECO:0000256" key="2">
    <source>
        <dbReference type="ARBA" id="ARBA00022763"/>
    </source>
</evidence>
<accession>A0A2S5REM5</accession>
<comment type="function">
    <text evidence="6">The UvrABC repair system catalyzes the recognition and processing of DNA lesions. UvrC both incises the 5' and 3' sides of the lesion. The N-terminal half is responsible for the 3' incision and the C-terminal half is responsible for the 5' incision.</text>
</comment>
<dbReference type="Pfam" id="PF01541">
    <property type="entry name" value="GIY-YIG"/>
    <property type="match status" value="1"/>
</dbReference>
<dbReference type="InterPro" id="IPR001943">
    <property type="entry name" value="UVR_dom"/>
</dbReference>
<dbReference type="PROSITE" id="PS50164">
    <property type="entry name" value="GIY_YIG"/>
    <property type="match status" value="1"/>
</dbReference>
<dbReference type="InterPro" id="IPR050066">
    <property type="entry name" value="UvrABC_protein_C"/>
</dbReference>
<comment type="subcellular location">
    <subcellularLocation>
        <location evidence="6">Cytoplasm</location>
    </subcellularLocation>
</comment>
<comment type="similarity">
    <text evidence="6">Belongs to the UvrC family.</text>
</comment>
<keyword evidence="4 6" id="KW-0267">Excision nuclease</keyword>
<keyword evidence="3 6" id="KW-0228">DNA excision</keyword>
<dbReference type="Gene3D" id="3.40.1440.10">
    <property type="entry name" value="GIY-YIG endonuclease"/>
    <property type="match status" value="1"/>
</dbReference>
<dbReference type="SUPFAM" id="SSF46600">
    <property type="entry name" value="C-terminal UvrC-binding domain of UvrB"/>
    <property type="match status" value="1"/>
</dbReference>
<dbReference type="InterPro" id="IPR001162">
    <property type="entry name" value="UvrC_RNase_H_dom"/>
</dbReference>
<dbReference type="GO" id="GO:0009381">
    <property type="term" value="F:excinuclease ABC activity"/>
    <property type="evidence" value="ECO:0007669"/>
    <property type="project" value="UniProtKB-UniRule"/>
</dbReference>
<evidence type="ECO:0000313" key="10">
    <source>
        <dbReference type="Proteomes" id="UP000237865"/>
    </source>
</evidence>
<dbReference type="AlphaFoldDB" id="A0A2S5REM5"/>
<dbReference type="SMART" id="SM00465">
    <property type="entry name" value="GIYc"/>
    <property type="match status" value="1"/>
</dbReference>